<protein>
    <submittedName>
        <fullName evidence="1">Uncharacterized protein</fullName>
    </submittedName>
</protein>
<evidence type="ECO:0000313" key="1">
    <source>
        <dbReference type="EMBL" id="EGZ29265.1"/>
    </source>
</evidence>
<dbReference type="EMBL" id="JH159151">
    <property type="protein sequence ID" value="EGZ29265.1"/>
    <property type="molecule type" value="Genomic_DNA"/>
</dbReference>
<dbReference type="GeneID" id="20644855"/>
<organism evidence="1 2">
    <name type="scientific">Phytophthora sojae (strain P6497)</name>
    <name type="common">Soybean stem and root rot agent</name>
    <name type="synonym">Phytophthora megasperma f. sp. glycines</name>
    <dbReference type="NCBI Taxonomy" id="1094619"/>
    <lineage>
        <taxon>Eukaryota</taxon>
        <taxon>Sar</taxon>
        <taxon>Stramenopiles</taxon>
        <taxon>Oomycota</taxon>
        <taxon>Peronosporomycetes</taxon>
        <taxon>Peronosporales</taxon>
        <taxon>Peronosporaceae</taxon>
        <taxon>Phytophthora</taxon>
    </lineage>
</organism>
<dbReference type="STRING" id="1094619.G4YMR9"/>
<sequence>MLKDVDLLTDAEALVDADGLEETDALVDAEVLEKADTIVDANALVDVEMLKDVDVEMLKDADALVVNLMNKHIHLLLLLGANFTKLSGLSFGLRLKAILIHIVLFATGSAIVVEELLAS</sequence>
<reference evidence="1 2" key="1">
    <citation type="journal article" date="2006" name="Science">
        <title>Phytophthora genome sequences uncover evolutionary origins and mechanisms of pathogenesis.</title>
        <authorList>
            <person name="Tyler B.M."/>
            <person name="Tripathy S."/>
            <person name="Zhang X."/>
            <person name="Dehal P."/>
            <person name="Jiang R.H."/>
            <person name="Aerts A."/>
            <person name="Arredondo F.D."/>
            <person name="Baxter L."/>
            <person name="Bensasson D."/>
            <person name="Beynon J.L."/>
            <person name="Chapman J."/>
            <person name="Damasceno C.M."/>
            <person name="Dorrance A.E."/>
            <person name="Dou D."/>
            <person name="Dickerman A.W."/>
            <person name="Dubchak I.L."/>
            <person name="Garbelotto M."/>
            <person name="Gijzen M."/>
            <person name="Gordon S.G."/>
            <person name="Govers F."/>
            <person name="Grunwald N.J."/>
            <person name="Huang W."/>
            <person name="Ivors K.L."/>
            <person name="Jones R.W."/>
            <person name="Kamoun S."/>
            <person name="Krampis K."/>
            <person name="Lamour K.H."/>
            <person name="Lee M.K."/>
            <person name="McDonald W.H."/>
            <person name="Medina M."/>
            <person name="Meijer H.J."/>
            <person name="Nordberg E.K."/>
            <person name="Maclean D.J."/>
            <person name="Ospina-Giraldo M.D."/>
            <person name="Morris P.F."/>
            <person name="Phuntumart V."/>
            <person name="Putnam N.H."/>
            <person name="Rash S."/>
            <person name="Rose J.K."/>
            <person name="Sakihama Y."/>
            <person name="Salamov A.A."/>
            <person name="Savidor A."/>
            <person name="Scheuring C.F."/>
            <person name="Smith B.M."/>
            <person name="Sobral B.W."/>
            <person name="Terry A."/>
            <person name="Torto-Alalibo T.A."/>
            <person name="Win J."/>
            <person name="Xu Z."/>
            <person name="Zhang H."/>
            <person name="Grigoriev I.V."/>
            <person name="Rokhsar D.S."/>
            <person name="Boore J.L."/>
        </authorList>
    </citation>
    <scope>NUCLEOTIDE SEQUENCE [LARGE SCALE GENOMIC DNA]</scope>
    <source>
        <strain evidence="1 2">P6497</strain>
    </source>
</reference>
<keyword evidence="2" id="KW-1185">Reference proteome</keyword>
<evidence type="ECO:0000313" key="2">
    <source>
        <dbReference type="Proteomes" id="UP000002640"/>
    </source>
</evidence>
<dbReference type="Proteomes" id="UP000002640">
    <property type="component" value="Unassembled WGS sequence"/>
</dbReference>
<dbReference type="KEGG" id="psoj:PHYSODRAFT_322806"/>
<name>G4YMR9_PHYSP</name>
<gene>
    <name evidence="1" type="ORF">PHYSODRAFT_322806</name>
</gene>
<proteinExistence type="predicted"/>
<dbReference type="RefSeq" id="XP_009516540.1">
    <property type="nucleotide sequence ID" value="XM_009518245.1"/>
</dbReference>
<accession>G4YMR9</accession>
<dbReference type="InParanoid" id="G4YMR9"/>
<dbReference type="AlphaFoldDB" id="G4YMR9"/>